<gene>
    <name evidence="3" type="ORF">CU098_006039</name>
</gene>
<evidence type="ECO:0000313" key="3">
    <source>
        <dbReference type="EMBL" id="RCH82092.1"/>
    </source>
</evidence>
<dbReference type="InterPro" id="IPR003103">
    <property type="entry name" value="BAG_domain"/>
</dbReference>
<dbReference type="Gene3D" id="1.20.58.120">
    <property type="entry name" value="BAG domain"/>
    <property type="match status" value="1"/>
</dbReference>
<dbReference type="PROSITE" id="PS51035">
    <property type="entry name" value="BAG"/>
    <property type="match status" value="1"/>
</dbReference>
<feature type="domain" description="BAG" evidence="2">
    <location>
        <begin position="378"/>
        <end position="419"/>
    </location>
</feature>
<evidence type="ECO:0000313" key="4">
    <source>
        <dbReference type="Proteomes" id="UP000253551"/>
    </source>
</evidence>
<dbReference type="GO" id="GO:0051087">
    <property type="term" value="F:protein-folding chaperone binding"/>
    <property type="evidence" value="ECO:0007669"/>
    <property type="project" value="InterPro"/>
</dbReference>
<name>A0A367IWQ7_RHIST</name>
<keyword evidence="4" id="KW-1185">Reference proteome</keyword>
<dbReference type="Proteomes" id="UP000253551">
    <property type="component" value="Unassembled WGS sequence"/>
</dbReference>
<dbReference type="AlphaFoldDB" id="A0A367IWQ7"/>
<organism evidence="3 4">
    <name type="scientific">Rhizopus stolonifer</name>
    <name type="common">Rhizopus nigricans</name>
    <dbReference type="NCBI Taxonomy" id="4846"/>
    <lineage>
        <taxon>Eukaryota</taxon>
        <taxon>Fungi</taxon>
        <taxon>Fungi incertae sedis</taxon>
        <taxon>Mucoromycota</taxon>
        <taxon>Mucoromycotina</taxon>
        <taxon>Mucoromycetes</taxon>
        <taxon>Mucorales</taxon>
        <taxon>Mucorineae</taxon>
        <taxon>Rhizopodaceae</taxon>
        <taxon>Rhizopus</taxon>
    </lineage>
</organism>
<accession>A0A367IWQ7</accession>
<evidence type="ECO:0000256" key="1">
    <source>
        <dbReference type="SAM" id="MobiDB-lite"/>
    </source>
</evidence>
<dbReference type="Pfam" id="PF02179">
    <property type="entry name" value="BAG"/>
    <property type="match status" value="1"/>
</dbReference>
<dbReference type="EMBL" id="PJQM01005240">
    <property type="protein sequence ID" value="RCH82092.1"/>
    <property type="molecule type" value="Genomic_DNA"/>
</dbReference>
<feature type="compositionally biased region" description="Basic and acidic residues" evidence="1">
    <location>
        <begin position="256"/>
        <end position="275"/>
    </location>
</feature>
<proteinExistence type="predicted"/>
<dbReference type="InterPro" id="IPR036533">
    <property type="entry name" value="BAG_dom_sf"/>
</dbReference>
<dbReference type="SUPFAM" id="SSF63491">
    <property type="entry name" value="BAG domain"/>
    <property type="match status" value="1"/>
</dbReference>
<evidence type="ECO:0000259" key="2">
    <source>
        <dbReference type="PROSITE" id="PS51035"/>
    </source>
</evidence>
<dbReference type="STRING" id="4846.A0A367IWQ7"/>
<feature type="region of interest" description="Disordered" evidence="1">
    <location>
        <begin position="185"/>
        <end position="207"/>
    </location>
</feature>
<feature type="region of interest" description="Disordered" evidence="1">
    <location>
        <begin position="238"/>
        <end position="275"/>
    </location>
</feature>
<dbReference type="SMART" id="SM00264">
    <property type="entry name" value="BAG"/>
    <property type="match status" value="1"/>
</dbReference>
<comment type="caution">
    <text evidence="3">The sequence shown here is derived from an EMBL/GenBank/DDBJ whole genome shotgun (WGS) entry which is preliminary data.</text>
</comment>
<dbReference type="OrthoDB" id="333905at2759"/>
<sequence length="441" mass="51561">MYGQSKSLSIDDLFQLQSLLAYEQEERTKHIEACQNSPNVMHLNSIYRVASPSEISAAALAERQRLDQAIFNIRSLRDEYRRERTRQVQTYFNEYQRQALIRAALQEEEENYYRQCIAAAIEQRRAAQTWNDYLGRQKEEANDYSQYRSDQLAELLRQIFGEKQIEQPEDKDEDDDTMAEVWKCLSEQRQEPESVSPPDTSYEEMSNKALPPLSDHVVTLQDLVQKLASQPVLVDEQYDYSDEPKPSGSWQKTKPLKKEEVQRPKDEEKKKPFLPEHILTEAEPTPTKEFMTDSPLTEENQAFVNRIAAEQQHEMEDPKKASSLSILDEVNDQIKTGGIIARWKQVLSQPLTFTKQEETLLLMANTENNRAFLGAEDELVRLLLKLDTVESLGDQSIREYRRELVKECQNMLDQLDEYKQTELQKAVLRDQKKQKRQVYNQ</sequence>
<protein>
    <recommendedName>
        <fullName evidence="2">BAG domain-containing protein</fullName>
    </recommendedName>
</protein>
<reference evidence="3 4" key="1">
    <citation type="journal article" date="2018" name="G3 (Bethesda)">
        <title>Phylogenetic and Phylogenomic Definition of Rhizopus Species.</title>
        <authorList>
            <person name="Gryganskyi A.P."/>
            <person name="Golan J."/>
            <person name="Dolatabadi S."/>
            <person name="Mondo S."/>
            <person name="Robb S."/>
            <person name="Idnurm A."/>
            <person name="Muszewska A."/>
            <person name="Steczkiewicz K."/>
            <person name="Masonjones S."/>
            <person name="Liao H.L."/>
            <person name="Gajdeczka M.T."/>
            <person name="Anike F."/>
            <person name="Vuek A."/>
            <person name="Anishchenko I.M."/>
            <person name="Voigt K."/>
            <person name="de Hoog G.S."/>
            <person name="Smith M.E."/>
            <person name="Heitman J."/>
            <person name="Vilgalys R."/>
            <person name="Stajich J.E."/>
        </authorList>
    </citation>
    <scope>NUCLEOTIDE SEQUENCE [LARGE SCALE GENOMIC DNA]</scope>
    <source>
        <strain evidence="3 4">LSU 92-RS-03</strain>
    </source>
</reference>